<proteinExistence type="predicted"/>
<accession>A0A9N9F4P7</accession>
<reference evidence="1" key="1">
    <citation type="submission" date="2021-06" db="EMBL/GenBank/DDBJ databases">
        <authorList>
            <person name="Kallberg Y."/>
            <person name="Tangrot J."/>
            <person name="Rosling A."/>
        </authorList>
    </citation>
    <scope>NUCLEOTIDE SEQUENCE</scope>
    <source>
        <strain evidence="1">BR232B</strain>
    </source>
</reference>
<sequence>MSSLAALEEQICCEDGERNGGANTNNGKLQADISNVVREQEADAVADMMEN</sequence>
<dbReference type="AlphaFoldDB" id="A0A9N9F4P7"/>
<name>A0A9N9F4P7_9GLOM</name>
<organism evidence="1 2">
    <name type="scientific">Paraglomus brasilianum</name>
    <dbReference type="NCBI Taxonomy" id="144538"/>
    <lineage>
        <taxon>Eukaryota</taxon>
        <taxon>Fungi</taxon>
        <taxon>Fungi incertae sedis</taxon>
        <taxon>Mucoromycota</taxon>
        <taxon>Glomeromycotina</taxon>
        <taxon>Glomeromycetes</taxon>
        <taxon>Paraglomerales</taxon>
        <taxon>Paraglomeraceae</taxon>
        <taxon>Paraglomus</taxon>
    </lineage>
</organism>
<evidence type="ECO:0000313" key="1">
    <source>
        <dbReference type="EMBL" id="CAG8510339.1"/>
    </source>
</evidence>
<evidence type="ECO:0000313" key="2">
    <source>
        <dbReference type="Proteomes" id="UP000789739"/>
    </source>
</evidence>
<dbReference type="EMBL" id="CAJVPI010000264">
    <property type="protein sequence ID" value="CAG8510339.1"/>
    <property type="molecule type" value="Genomic_DNA"/>
</dbReference>
<keyword evidence="2" id="KW-1185">Reference proteome</keyword>
<gene>
    <name evidence="1" type="ORF">PBRASI_LOCUS3078</name>
</gene>
<comment type="caution">
    <text evidence="1">The sequence shown here is derived from an EMBL/GenBank/DDBJ whole genome shotgun (WGS) entry which is preliminary data.</text>
</comment>
<dbReference type="Proteomes" id="UP000789739">
    <property type="component" value="Unassembled WGS sequence"/>
</dbReference>
<protein>
    <submittedName>
        <fullName evidence="1">4330_t:CDS:1</fullName>
    </submittedName>
</protein>